<evidence type="ECO:0000259" key="13">
    <source>
        <dbReference type="Pfam" id="PF08544"/>
    </source>
</evidence>
<dbReference type="PANTHER" id="PTHR10457:SF7">
    <property type="entry name" value="GALACTOKINASE-RELATED"/>
    <property type="match status" value="1"/>
</dbReference>
<dbReference type="FunFam" id="3.30.230.10:FF:000017">
    <property type="entry name" value="Galactokinase"/>
    <property type="match status" value="1"/>
</dbReference>
<dbReference type="EC" id="2.7.1.6" evidence="11"/>
<dbReference type="PIRSF" id="PIRSF000530">
    <property type="entry name" value="Galactokinase"/>
    <property type="match status" value="1"/>
</dbReference>
<dbReference type="Pfam" id="PF00288">
    <property type="entry name" value="GHMP_kinases_N"/>
    <property type="match status" value="1"/>
</dbReference>
<dbReference type="InterPro" id="IPR013750">
    <property type="entry name" value="GHMP_kinase_C_dom"/>
</dbReference>
<dbReference type="GO" id="GO:0005829">
    <property type="term" value="C:cytosol"/>
    <property type="evidence" value="ECO:0007669"/>
    <property type="project" value="TreeGrafter"/>
</dbReference>
<dbReference type="InterPro" id="IPR020568">
    <property type="entry name" value="Ribosomal_Su5_D2-typ_SF"/>
</dbReference>
<dbReference type="InterPro" id="IPR019539">
    <property type="entry name" value="GalKase_N"/>
</dbReference>
<evidence type="ECO:0000256" key="1">
    <source>
        <dbReference type="ARBA" id="ARBA00006566"/>
    </source>
</evidence>
<evidence type="ECO:0000256" key="10">
    <source>
        <dbReference type="ARBA" id="ARBA00023277"/>
    </source>
</evidence>
<sequence>MSLDISKKIEESYVSLFGKNSDIKIKAPGRINILGEHTDYNNGFVMPSAIDKAIYFSIGKREDSKICISALDLENYYEAEDINQLESKTKDWSNHLIGVILEIKKLGFTFDNGVNICFGGDIPNGAGLSSSAAVEAGISFGLNEIFGFNLDLLQLAKIAQATEHNYVGVKCGIMDMYASLFSRKNQVIRLDCESLTHDYIPADFEKHTFILVNSAVKHNLADTEYNVRRNQCQKGVEVLNKEFGKINTLRDANFEQLEQIKAEIDPITYNRCKYILDEKERVMLASEALKQHDFEKLGEIMNQTHEGLSKMYEVSCKELDFLASEALKIEGVLGSRMMGGGFGGCTLNLIKKEAEADFKEKITSAYQHKFGIIPEIYTANLSEGVHKIA</sequence>
<keyword evidence="4" id="KW-0479">Metal-binding</keyword>
<organism evidence="15 16">
    <name type="scientific">Lacihabitans soyangensis</name>
    <dbReference type="NCBI Taxonomy" id="869394"/>
    <lineage>
        <taxon>Bacteria</taxon>
        <taxon>Pseudomonadati</taxon>
        <taxon>Bacteroidota</taxon>
        <taxon>Cytophagia</taxon>
        <taxon>Cytophagales</taxon>
        <taxon>Leadbetterellaceae</taxon>
        <taxon>Lacihabitans</taxon>
    </lineage>
</organism>
<gene>
    <name evidence="15" type="primary">galK</name>
    <name evidence="15" type="ORF">EGI31_01595</name>
</gene>
<dbReference type="InterPro" id="IPR006206">
    <property type="entry name" value="Mevalonate/galactokinase"/>
</dbReference>
<dbReference type="PANTHER" id="PTHR10457">
    <property type="entry name" value="MEVALONATE KINASE/GALACTOKINASE"/>
    <property type="match status" value="1"/>
</dbReference>
<evidence type="ECO:0000313" key="15">
    <source>
        <dbReference type="EMBL" id="MCP9761629.1"/>
    </source>
</evidence>
<dbReference type="InterPro" id="IPR006204">
    <property type="entry name" value="GHMP_kinase_N_dom"/>
</dbReference>
<dbReference type="PRINTS" id="PR00959">
    <property type="entry name" value="MEVGALKINASE"/>
</dbReference>
<keyword evidence="6" id="KW-0418">Kinase</keyword>
<evidence type="ECO:0000256" key="7">
    <source>
        <dbReference type="ARBA" id="ARBA00022840"/>
    </source>
</evidence>
<dbReference type="Gene3D" id="3.30.230.10">
    <property type="match status" value="1"/>
</dbReference>
<feature type="domain" description="Galactokinase N-terminal" evidence="14">
    <location>
        <begin position="12"/>
        <end position="59"/>
    </location>
</feature>
<feature type="domain" description="GHMP kinase C-terminal" evidence="13">
    <location>
        <begin position="287"/>
        <end position="363"/>
    </location>
</feature>
<protein>
    <recommendedName>
        <fullName evidence="11">Galactokinase</fullName>
        <ecNumber evidence="11">2.7.1.6</ecNumber>
    </recommendedName>
</protein>
<dbReference type="GO" id="GO:0006012">
    <property type="term" value="P:galactose metabolic process"/>
    <property type="evidence" value="ECO:0007669"/>
    <property type="project" value="UniProtKB-UniRule"/>
</dbReference>
<evidence type="ECO:0000256" key="5">
    <source>
        <dbReference type="ARBA" id="ARBA00022741"/>
    </source>
</evidence>
<accession>A0AAE3GYI1</accession>
<evidence type="ECO:0000259" key="12">
    <source>
        <dbReference type="Pfam" id="PF00288"/>
    </source>
</evidence>
<dbReference type="PRINTS" id="PR00473">
    <property type="entry name" value="GALCTOKINASE"/>
</dbReference>
<dbReference type="SUPFAM" id="SSF55060">
    <property type="entry name" value="GHMP Kinase, C-terminal domain"/>
    <property type="match status" value="1"/>
</dbReference>
<dbReference type="Pfam" id="PF08544">
    <property type="entry name" value="GHMP_kinases_C"/>
    <property type="match status" value="1"/>
</dbReference>
<evidence type="ECO:0000256" key="6">
    <source>
        <dbReference type="ARBA" id="ARBA00022777"/>
    </source>
</evidence>
<dbReference type="InterPro" id="IPR036554">
    <property type="entry name" value="GHMP_kinase_C_sf"/>
</dbReference>
<keyword evidence="3 15" id="KW-0808">Transferase</keyword>
<keyword evidence="16" id="KW-1185">Reference proteome</keyword>
<dbReference type="InterPro" id="IPR014721">
    <property type="entry name" value="Ribsml_uS5_D2-typ_fold_subgr"/>
</dbReference>
<feature type="domain" description="GHMP kinase N-terminal" evidence="12">
    <location>
        <begin position="94"/>
        <end position="182"/>
    </location>
</feature>
<evidence type="ECO:0000256" key="2">
    <source>
        <dbReference type="ARBA" id="ARBA00022490"/>
    </source>
</evidence>
<evidence type="ECO:0000256" key="9">
    <source>
        <dbReference type="ARBA" id="ARBA00023144"/>
    </source>
</evidence>
<dbReference type="Gene3D" id="3.30.70.890">
    <property type="entry name" value="GHMP kinase, C-terminal domain"/>
    <property type="match status" value="1"/>
</dbReference>
<reference evidence="15 16" key="1">
    <citation type="submission" date="2018-11" db="EMBL/GenBank/DDBJ databases">
        <title>Novel bacteria species description.</title>
        <authorList>
            <person name="Han J.-H."/>
        </authorList>
    </citation>
    <scope>NUCLEOTIDE SEQUENCE [LARGE SCALE GENOMIC DNA]</scope>
    <source>
        <strain evidence="15 16">KCTC23259</strain>
    </source>
</reference>
<dbReference type="PROSITE" id="PS00627">
    <property type="entry name" value="GHMP_KINASES_ATP"/>
    <property type="match status" value="1"/>
</dbReference>
<dbReference type="GO" id="GO:0004335">
    <property type="term" value="F:galactokinase activity"/>
    <property type="evidence" value="ECO:0007669"/>
    <property type="project" value="UniProtKB-UniRule"/>
</dbReference>
<dbReference type="SUPFAM" id="SSF54211">
    <property type="entry name" value="Ribosomal protein S5 domain 2-like"/>
    <property type="match status" value="1"/>
</dbReference>
<dbReference type="EMBL" id="RJUF01000002">
    <property type="protein sequence ID" value="MCP9761629.1"/>
    <property type="molecule type" value="Genomic_DNA"/>
</dbReference>
<keyword evidence="8" id="KW-0460">Magnesium</keyword>
<evidence type="ECO:0000313" key="16">
    <source>
        <dbReference type="Proteomes" id="UP001204144"/>
    </source>
</evidence>
<dbReference type="Pfam" id="PF10509">
    <property type="entry name" value="GalKase_gal_bdg"/>
    <property type="match status" value="1"/>
</dbReference>
<evidence type="ECO:0000256" key="3">
    <source>
        <dbReference type="ARBA" id="ARBA00022679"/>
    </source>
</evidence>
<dbReference type="GO" id="GO:0046872">
    <property type="term" value="F:metal ion binding"/>
    <property type="evidence" value="ECO:0007669"/>
    <property type="project" value="UniProtKB-KW"/>
</dbReference>
<evidence type="ECO:0000256" key="4">
    <source>
        <dbReference type="ARBA" id="ARBA00022723"/>
    </source>
</evidence>
<dbReference type="NCBIfam" id="TIGR00131">
    <property type="entry name" value="gal_kin"/>
    <property type="match status" value="1"/>
</dbReference>
<dbReference type="FunFam" id="3.30.70.890:FF:000001">
    <property type="entry name" value="Galactokinase"/>
    <property type="match status" value="1"/>
</dbReference>
<dbReference type="Proteomes" id="UP001204144">
    <property type="component" value="Unassembled WGS sequence"/>
</dbReference>
<comment type="similarity">
    <text evidence="1">Belongs to the GHMP kinase family. GalK subfamily.</text>
</comment>
<evidence type="ECO:0000259" key="14">
    <source>
        <dbReference type="Pfam" id="PF10509"/>
    </source>
</evidence>
<proteinExistence type="inferred from homology"/>
<evidence type="ECO:0000256" key="8">
    <source>
        <dbReference type="ARBA" id="ARBA00022842"/>
    </source>
</evidence>
<keyword evidence="10" id="KW-0119">Carbohydrate metabolism</keyword>
<comment type="caution">
    <text evidence="15">The sequence shown here is derived from an EMBL/GenBank/DDBJ whole genome shotgun (WGS) entry which is preliminary data.</text>
</comment>
<keyword evidence="5" id="KW-0547">Nucleotide-binding</keyword>
<dbReference type="InterPro" id="IPR006203">
    <property type="entry name" value="GHMP_knse_ATP-bd_CS"/>
</dbReference>
<keyword evidence="2" id="KW-0963">Cytoplasm</keyword>
<dbReference type="GO" id="GO:0005524">
    <property type="term" value="F:ATP binding"/>
    <property type="evidence" value="ECO:0007669"/>
    <property type="project" value="UniProtKB-UniRule"/>
</dbReference>
<dbReference type="InterPro" id="IPR000705">
    <property type="entry name" value="Galactokinase"/>
</dbReference>
<evidence type="ECO:0000256" key="11">
    <source>
        <dbReference type="NCBIfam" id="TIGR00131"/>
    </source>
</evidence>
<name>A0AAE3GYI1_9BACT</name>
<keyword evidence="9" id="KW-0299">Galactose metabolism</keyword>
<dbReference type="AlphaFoldDB" id="A0AAE3GYI1"/>
<keyword evidence="7" id="KW-0067">ATP-binding</keyword>